<evidence type="ECO:0000313" key="2">
    <source>
        <dbReference type="EMBL" id="KAF4077062.1"/>
    </source>
</evidence>
<feature type="compositionally biased region" description="Polar residues" evidence="1">
    <location>
        <begin position="67"/>
        <end position="80"/>
    </location>
</feature>
<organism evidence="2 3">
    <name type="scientific">Ameiurus melas</name>
    <name type="common">Black bullhead</name>
    <name type="synonym">Silurus melas</name>
    <dbReference type="NCBI Taxonomy" id="219545"/>
    <lineage>
        <taxon>Eukaryota</taxon>
        <taxon>Metazoa</taxon>
        <taxon>Chordata</taxon>
        <taxon>Craniata</taxon>
        <taxon>Vertebrata</taxon>
        <taxon>Euteleostomi</taxon>
        <taxon>Actinopterygii</taxon>
        <taxon>Neopterygii</taxon>
        <taxon>Teleostei</taxon>
        <taxon>Ostariophysi</taxon>
        <taxon>Siluriformes</taxon>
        <taxon>Ictaluridae</taxon>
        <taxon>Ameiurus</taxon>
    </lineage>
</organism>
<dbReference type="AlphaFoldDB" id="A0A7J6A2G7"/>
<feature type="compositionally biased region" description="Basic and acidic residues" evidence="1">
    <location>
        <begin position="18"/>
        <end position="39"/>
    </location>
</feature>
<comment type="caution">
    <text evidence="2">The sequence shown here is derived from an EMBL/GenBank/DDBJ whole genome shotgun (WGS) entry which is preliminary data.</text>
</comment>
<feature type="region of interest" description="Disordered" evidence="1">
    <location>
        <begin position="1"/>
        <end position="239"/>
    </location>
</feature>
<proteinExistence type="predicted"/>
<dbReference type="Proteomes" id="UP000593565">
    <property type="component" value="Unassembled WGS sequence"/>
</dbReference>
<sequence length="239" mass="27436">MRHSAYSLASQRGGTELNLREYALERHPAVQTREKERDRAHQHHHHHRCHRRRDKKHKSLDRAISEEQPQPGSVDTTADLSNEPRERARERERDRGRSHERKHHSSSATDRKQRYYSCDRYGNVEHCHSRSPGPSRSTSPGDPQEPTDSKRPCRGRRQLPQTPLTPRPALSFKSTSSSTLQMAATRSSRPVPTYLSRRQSEHDALLSITHQPSPVPVTRIGSDSNLGPLQRHPYLSEAD</sequence>
<feature type="compositionally biased region" description="Basic and acidic residues" evidence="1">
    <location>
        <begin position="82"/>
        <end position="97"/>
    </location>
</feature>
<name>A0A7J6A2G7_AMEME</name>
<protein>
    <submittedName>
        <fullName evidence="2">Uncharacterized protein</fullName>
    </submittedName>
</protein>
<gene>
    <name evidence="2" type="ORF">AMELA_G00203800</name>
</gene>
<evidence type="ECO:0000313" key="3">
    <source>
        <dbReference type="Proteomes" id="UP000593565"/>
    </source>
</evidence>
<reference evidence="2 3" key="1">
    <citation type="submission" date="2020-02" db="EMBL/GenBank/DDBJ databases">
        <title>A chromosome-scale genome assembly of the black bullhead catfish (Ameiurus melas).</title>
        <authorList>
            <person name="Wen M."/>
            <person name="Zham M."/>
            <person name="Cabau C."/>
            <person name="Klopp C."/>
            <person name="Donnadieu C."/>
            <person name="Roques C."/>
            <person name="Bouchez O."/>
            <person name="Lampietro C."/>
            <person name="Jouanno E."/>
            <person name="Herpin A."/>
            <person name="Louis A."/>
            <person name="Berthelot C."/>
            <person name="Parey E."/>
            <person name="Roest-Crollius H."/>
            <person name="Braasch I."/>
            <person name="Postlethwait J."/>
            <person name="Robinson-Rechavi M."/>
            <person name="Echchiki A."/>
            <person name="Begum T."/>
            <person name="Montfort J."/>
            <person name="Schartl M."/>
            <person name="Bobe J."/>
            <person name="Guiguen Y."/>
        </authorList>
    </citation>
    <scope>NUCLEOTIDE SEQUENCE [LARGE SCALE GENOMIC DNA]</scope>
    <source>
        <strain evidence="2">M_S1</strain>
        <tissue evidence="2">Blood</tissue>
    </source>
</reference>
<accession>A0A7J6A2G7</accession>
<evidence type="ECO:0000256" key="1">
    <source>
        <dbReference type="SAM" id="MobiDB-lite"/>
    </source>
</evidence>
<dbReference type="EMBL" id="JAAGNN010000018">
    <property type="protein sequence ID" value="KAF4077062.1"/>
    <property type="molecule type" value="Genomic_DNA"/>
</dbReference>
<feature type="compositionally biased region" description="Polar residues" evidence="1">
    <location>
        <begin position="172"/>
        <end position="190"/>
    </location>
</feature>
<feature type="compositionally biased region" description="Basic residues" evidence="1">
    <location>
        <begin position="40"/>
        <end position="59"/>
    </location>
</feature>
<keyword evidence="3" id="KW-1185">Reference proteome</keyword>
<feature type="compositionally biased region" description="Low complexity" evidence="1">
    <location>
        <begin position="130"/>
        <end position="142"/>
    </location>
</feature>